<dbReference type="Pfam" id="PF01636">
    <property type="entry name" value="APH"/>
    <property type="match status" value="1"/>
</dbReference>
<name>A0AB39TL95_9ACTN</name>
<protein>
    <submittedName>
        <fullName evidence="2">Phosphotransferase</fullName>
    </submittedName>
</protein>
<dbReference type="Gene3D" id="3.30.200.20">
    <property type="entry name" value="Phosphorylase Kinase, domain 1"/>
    <property type="match status" value="1"/>
</dbReference>
<dbReference type="InterPro" id="IPR002575">
    <property type="entry name" value="Aminoglycoside_PTrfase"/>
</dbReference>
<dbReference type="RefSeq" id="WP_369183587.1">
    <property type="nucleotide sequence ID" value="NZ_CP163445.1"/>
</dbReference>
<proteinExistence type="predicted"/>
<evidence type="ECO:0000259" key="1">
    <source>
        <dbReference type="Pfam" id="PF01636"/>
    </source>
</evidence>
<dbReference type="Gene3D" id="3.90.1200.10">
    <property type="match status" value="1"/>
</dbReference>
<reference evidence="2" key="1">
    <citation type="submission" date="2024-07" db="EMBL/GenBank/DDBJ databases">
        <authorList>
            <person name="Yu S.T."/>
        </authorList>
    </citation>
    <scope>NUCLEOTIDE SEQUENCE</scope>
    <source>
        <strain evidence="2">Y1</strain>
    </source>
</reference>
<dbReference type="InterPro" id="IPR011009">
    <property type="entry name" value="Kinase-like_dom_sf"/>
</dbReference>
<evidence type="ECO:0000313" key="2">
    <source>
        <dbReference type="EMBL" id="XDQ79962.1"/>
    </source>
</evidence>
<accession>A0AB39TL95</accession>
<dbReference type="SUPFAM" id="SSF56112">
    <property type="entry name" value="Protein kinase-like (PK-like)"/>
    <property type="match status" value="1"/>
</dbReference>
<feature type="domain" description="Aminoglycoside phosphotransferase" evidence="1">
    <location>
        <begin position="48"/>
        <end position="307"/>
    </location>
</feature>
<sequence>MTFSQTLACAPARPDLSAPPMGTLSPPVPHAALAEVLDRYPVGRLLTAEPVAEGLLNRGYRITAESGPYFLKCYVDAATAARPKILAHHRAMADLQALGLPVAPPLSRTGSSATVAALDGRLFALFPWVDGRHRHGTELTPARCDALGTLLGRLHGALDDVCTPLDQPAGYRSADPADSADLARDLRRRAREHRPHGDLDALADRRLTERLELLAEHAHRRPAPQAAPPTGWTHGDFHGLNLLYGPGPDGDAAGDGGPVAAVLDWDKLGPQPRAEEAVRAATLLFNDRASGVLDLVRVRRYSQAYRATGAATAEHLAAAAHRVWWERLNDFWMLQWRYQRADHRADPLYPASAGQLAWWCQEYEQVLDAFAN</sequence>
<organism evidence="2">
    <name type="scientific">Streptomyces sp. Y1</name>
    <dbReference type="NCBI Taxonomy" id="3238634"/>
    <lineage>
        <taxon>Bacteria</taxon>
        <taxon>Bacillati</taxon>
        <taxon>Actinomycetota</taxon>
        <taxon>Actinomycetes</taxon>
        <taxon>Kitasatosporales</taxon>
        <taxon>Streptomycetaceae</taxon>
        <taxon>Streptomyces</taxon>
    </lineage>
</organism>
<gene>
    <name evidence="2" type="ORF">AB2U05_16590</name>
</gene>
<dbReference type="AlphaFoldDB" id="A0AB39TL95"/>
<dbReference type="EMBL" id="CP163445">
    <property type="protein sequence ID" value="XDQ79962.1"/>
    <property type="molecule type" value="Genomic_DNA"/>
</dbReference>